<dbReference type="Proteomes" id="UP000247233">
    <property type="component" value="Unassembled WGS sequence"/>
</dbReference>
<dbReference type="AlphaFoldDB" id="A0A317X126"/>
<name>A0A317X126_9EURO</name>
<accession>A0A317X126</accession>
<evidence type="ECO:0000313" key="1">
    <source>
        <dbReference type="EMBL" id="PWY92005.1"/>
    </source>
</evidence>
<dbReference type="RefSeq" id="XP_025403744.1">
    <property type="nucleotide sequence ID" value="XM_025539142.1"/>
</dbReference>
<proteinExistence type="predicted"/>
<reference evidence="1 2" key="1">
    <citation type="submission" date="2016-12" db="EMBL/GenBank/DDBJ databases">
        <title>The genomes of Aspergillus section Nigri reveals drivers in fungal speciation.</title>
        <authorList>
            <consortium name="DOE Joint Genome Institute"/>
            <person name="Vesth T.C."/>
            <person name="Nybo J."/>
            <person name="Theobald S."/>
            <person name="Brandl J."/>
            <person name="Frisvad J.C."/>
            <person name="Nielsen K.F."/>
            <person name="Lyhne E.K."/>
            <person name="Kogle M.E."/>
            <person name="Kuo A."/>
            <person name="Riley R."/>
            <person name="Clum A."/>
            <person name="Nolan M."/>
            <person name="Lipzen A."/>
            <person name="Salamov A."/>
            <person name="Henrissat B."/>
            <person name="Wiebenga A."/>
            <person name="De Vries R.P."/>
            <person name="Grigoriev I.V."/>
            <person name="Mortensen U.H."/>
            <person name="Andersen M.R."/>
            <person name="Baker S.E."/>
        </authorList>
    </citation>
    <scope>NUCLEOTIDE SEQUENCE [LARGE SCALE GENOMIC DNA]</scope>
    <source>
        <strain evidence="1 2">CBS 117.55</strain>
    </source>
</reference>
<dbReference type="GeneID" id="37061379"/>
<organism evidence="1 2">
    <name type="scientific">Aspergillus heteromorphus CBS 117.55</name>
    <dbReference type="NCBI Taxonomy" id="1448321"/>
    <lineage>
        <taxon>Eukaryota</taxon>
        <taxon>Fungi</taxon>
        <taxon>Dikarya</taxon>
        <taxon>Ascomycota</taxon>
        <taxon>Pezizomycotina</taxon>
        <taxon>Eurotiomycetes</taxon>
        <taxon>Eurotiomycetidae</taxon>
        <taxon>Eurotiales</taxon>
        <taxon>Aspergillaceae</taxon>
        <taxon>Aspergillus</taxon>
        <taxon>Aspergillus subgen. Circumdati</taxon>
    </lineage>
</organism>
<comment type="caution">
    <text evidence="1">The sequence shown here is derived from an EMBL/GenBank/DDBJ whole genome shotgun (WGS) entry which is preliminary data.</text>
</comment>
<dbReference type="EMBL" id="MSFL01000001">
    <property type="protein sequence ID" value="PWY92005.1"/>
    <property type="molecule type" value="Genomic_DNA"/>
</dbReference>
<dbReference type="VEuPathDB" id="FungiDB:BO70DRAFT_285"/>
<gene>
    <name evidence="1" type="ORF">BO70DRAFT_285</name>
</gene>
<keyword evidence="2" id="KW-1185">Reference proteome</keyword>
<sequence length="70" mass="7927">MAYGMTTSIGSIPEKRCHPPCLFLSDIPISDKYRVCSDSNPNPHRWCERSENDLLSQRRNKSLDKSVTGS</sequence>
<protein>
    <submittedName>
        <fullName evidence="1">Uncharacterized protein</fullName>
    </submittedName>
</protein>
<evidence type="ECO:0000313" key="2">
    <source>
        <dbReference type="Proteomes" id="UP000247233"/>
    </source>
</evidence>